<keyword evidence="2" id="KW-1185">Reference proteome</keyword>
<accession>A0AAV7QDE5</accession>
<feature type="non-terminal residue" evidence="1">
    <location>
        <position position="56"/>
    </location>
</feature>
<proteinExistence type="predicted"/>
<reference evidence="1" key="1">
    <citation type="journal article" date="2022" name="bioRxiv">
        <title>Sequencing and chromosome-scale assembly of the giantPleurodeles waltlgenome.</title>
        <authorList>
            <person name="Brown T."/>
            <person name="Elewa A."/>
            <person name="Iarovenko S."/>
            <person name="Subramanian E."/>
            <person name="Araus A.J."/>
            <person name="Petzold A."/>
            <person name="Susuki M."/>
            <person name="Suzuki K.-i.T."/>
            <person name="Hayashi T."/>
            <person name="Toyoda A."/>
            <person name="Oliveira C."/>
            <person name="Osipova E."/>
            <person name="Leigh N.D."/>
            <person name="Simon A."/>
            <person name="Yun M.H."/>
        </authorList>
    </citation>
    <scope>NUCLEOTIDE SEQUENCE</scope>
    <source>
        <strain evidence="1">20211129_DDA</strain>
        <tissue evidence="1">Liver</tissue>
    </source>
</reference>
<sequence length="56" mass="5896">MAELSDWSKAGIVSGGLQVGAPVGEAWLGDPLRQAALVDPWCPAVAPWGHSVTQRR</sequence>
<organism evidence="1 2">
    <name type="scientific">Pleurodeles waltl</name>
    <name type="common">Iberian ribbed newt</name>
    <dbReference type="NCBI Taxonomy" id="8319"/>
    <lineage>
        <taxon>Eukaryota</taxon>
        <taxon>Metazoa</taxon>
        <taxon>Chordata</taxon>
        <taxon>Craniata</taxon>
        <taxon>Vertebrata</taxon>
        <taxon>Euteleostomi</taxon>
        <taxon>Amphibia</taxon>
        <taxon>Batrachia</taxon>
        <taxon>Caudata</taxon>
        <taxon>Salamandroidea</taxon>
        <taxon>Salamandridae</taxon>
        <taxon>Pleurodelinae</taxon>
        <taxon>Pleurodeles</taxon>
    </lineage>
</organism>
<evidence type="ECO:0000313" key="1">
    <source>
        <dbReference type="EMBL" id="KAJ1138591.1"/>
    </source>
</evidence>
<comment type="caution">
    <text evidence="1">The sequence shown here is derived from an EMBL/GenBank/DDBJ whole genome shotgun (WGS) entry which is preliminary data.</text>
</comment>
<dbReference type="EMBL" id="JANPWB010000010">
    <property type="protein sequence ID" value="KAJ1138591.1"/>
    <property type="molecule type" value="Genomic_DNA"/>
</dbReference>
<dbReference type="Proteomes" id="UP001066276">
    <property type="component" value="Chromosome 6"/>
</dbReference>
<protein>
    <submittedName>
        <fullName evidence="1">Uncharacterized protein</fullName>
    </submittedName>
</protein>
<dbReference type="AlphaFoldDB" id="A0AAV7QDE5"/>
<name>A0AAV7QDE5_PLEWA</name>
<evidence type="ECO:0000313" key="2">
    <source>
        <dbReference type="Proteomes" id="UP001066276"/>
    </source>
</evidence>
<gene>
    <name evidence="1" type="ORF">NDU88_004972</name>
</gene>